<name>A3KA03_SAGS3</name>
<dbReference type="Proteomes" id="UP000005713">
    <property type="component" value="Unassembled WGS sequence"/>
</dbReference>
<reference evidence="1 2" key="1">
    <citation type="submission" date="2006-06" db="EMBL/GenBank/DDBJ databases">
        <authorList>
            <person name="Moran M.A."/>
            <person name="Ferriera S."/>
            <person name="Johnson J."/>
            <person name="Kravitz S."/>
            <person name="Beeson K."/>
            <person name="Sutton G."/>
            <person name="Rogers Y.-H."/>
            <person name="Friedman R."/>
            <person name="Frazier M."/>
            <person name="Venter J.C."/>
        </authorList>
    </citation>
    <scope>NUCLEOTIDE SEQUENCE [LARGE SCALE GENOMIC DNA]</scope>
    <source>
        <strain evidence="1 2">E-37</strain>
    </source>
</reference>
<evidence type="ECO:0000313" key="2">
    <source>
        <dbReference type="Proteomes" id="UP000005713"/>
    </source>
</evidence>
<organism evidence="1 2">
    <name type="scientific">Sagittula stellata (strain ATCC 700073 / DSM 11524 / E-37)</name>
    <dbReference type="NCBI Taxonomy" id="388399"/>
    <lineage>
        <taxon>Bacteria</taxon>
        <taxon>Pseudomonadati</taxon>
        <taxon>Pseudomonadota</taxon>
        <taxon>Alphaproteobacteria</taxon>
        <taxon>Rhodobacterales</taxon>
        <taxon>Roseobacteraceae</taxon>
        <taxon>Sagittula</taxon>
    </lineage>
</organism>
<dbReference type="PANTHER" id="PTHR21192">
    <property type="entry name" value="NUCLEAR PROTEIN E3-3"/>
    <property type="match status" value="1"/>
</dbReference>
<comment type="caution">
    <text evidence="1">The sequence shown here is derived from an EMBL/GenBank/DDBJ whole genome shotgun (WGS) entry which is preliminary data.</text>
</comment>
<dbReference type="InterPro" id="IPR007523">
    <property type="entry name" value="NDUFAF3/AAMDC"/>
</dbReference>
<dbReference type="Gene3D" id="3.40.1230.10">
    <property type="entry name" value="MTH938-like"/>
    <property type="match status" value="1"/>
</dbReference>
<dbReference type="InterPro" id="IPR036748">
    <property type="entry name" value="MTH938-like_sf"/>
</dbReference>
<dbReference type="OrthoDB" id="7351393at2"/>
<dbReference type="RefSeq" id="WP_005863350.1">
    <property type="nucleotide sequence ID" value="NZ_AAYA01000020.1"/>
</dbReference>
<dbReference type="EMBL" id="AAYA01000020">
    <property type="protein sequence ID" value="EBA05946.1"/>
    <property type="molecule type" value="Genomic_DNA"/>
</dbReference>
<protein>
    <recommendedName>
        <fullName evidence="3">Mth938-like domain-containing protein</fullName>
    </recommendedName>
</protein>
<gene>
    <name evidence="1" type="ORF">SSE37_25098</name>
</gene>
<dbReference type="AlphaFoldDB" id="A3KA03"/>
<evidence type="ECO:0008006" key="3">
    <source>
        <dbReference type="Google" id="ProtNLM"/>
    </source>
</evidence>
<proteinExistence type="predicted"/>
<dbReference type="eggNOG" id="COG3737">
    <property type="taxonomic scope" value="Bacteria"/>
</dbReference>
<evidence type="ECO:0000313" key="1">
    <source>
        <dbReference type="EMBL" id="EBA05946.1"/>
    </source>
</evidence>
<dbReference type="PANTHER" id="PTHR21192:SF2">
    <property type="entry name" value="NADH DEHYDROGENASE [UBIQUINONE] 1 ALPHA SUBCOMPLEX ASSEMBLY FACTOR 3"/>
    <property type="match status" value="1"/>
</dbReference>
<sequence>MRLNEIIYTDARPVDGYGPGFFRVGGEVHEGALLLWDKGKAGWGGFEDDGSLLSFVDLVDVILVGTGAEISFLPKELRERLEAEGLGVEVMSSPSACRTYNVLISEGRRVALAVLPV</sequence>
<dbReference type="SUPFAM" id="SSF64076">
    <property type="entry name" value="MTH938-like"/>
    <property type="match status" value="1"/>
</dbReference>
<dbReference type="CDD" id="cd00248">
    <property type="entry name" value="Mth938-like"/>
    <property type="match status" value="1"/>
</dbReference>
<keyword evidence="2" id="KW-1185">Reference proteome</keyword>
<accession>A3KA03</accession>
<dbReference type="Pfam" id="PF04430">
    <property type="entry name" value="DUF498"/>
    <property type="match status" value="1"/>
</dbReference>